<gene>
    <name evidence="1" type="ORF">L9F63_018949</name>
</gene>
<feature type="non-terminal residue" evidence="1">
    <location>
        <position position="1"/>
    </location>
</feature>
<evidence type="ECO:0000313" key="2">
    <source>
        <dbReference type="Proteomes" id="UP001233999"/>
    </source>
</evidence>
<feature type="non-terminal residue" evidence="1">
    <location>
        <position position="60"/>
    </location>
</feature>
<dbReference type="AlphaFoldDB" id="A0AAD7ZVV9"/>
<comment type="caution">
    <text evidence="1">The sequence shown here is derived from an EMBL/GenBank/DDBJ whole genome shotgun (WGS) entry which is preliminary data.</text>
</comment>
<reference evidence="1" key="1">
    <citation type="journal article" date="2023" name="IScience">
        <title>Live-bearing cockroach genome reveals convergent evolutionary mechanisms linked to viviparity in insects and beyond.</title>
        <authorList>
            <person name="Fouks B."/>
            <person name="Harrison M.C."/>
            <person name="Mikhailova A.A."/>
            <person name="Marchal E."/>
            <person name="English S."/>
            <person name="Carruthers M."/>
            <person name="Jennings E.C."/>
            <person name="Chiamaka E.L."/>
            <person name="Frigard R.A."/>
            <person name="Pippel M."/>
            <person name="Attardo G.M."/>
            <person name="Benoit J.B."/>
            <person name="Bornberg-Bauer E."/>
            <person name="Tobe S.S."/>
        </authorList>
    </citation>
    <scope>NUCLEOTIDE SEQUENCE</scope>
    <source>
        <strain evidence="1">Stay&amp;Tobe</strain>
    </source>
</reference>
<reference evidence="1" key="2">
    <citation type="submission" date="2023-05" db="EMBL/GenBank/DDBJ databases">
        <authorList>
            <person name="Fouks B."/>
        </authorList>
    </citation>
    <scope>NUCLEOTIDE SEQUENCE</scope>
    <source>
        <strain evidence="1">Stay&amp;Tobe</strain>
        <tissue evidence="1">Testes</tissue>
    </source>
</reference>
<sequence>WLSYNNFMNNIMPRYRTQGIKIIHLPDLDLQCMRSKYHRVDETHILIYSTTFSKKMLRYE</sequence>
<name>A0AAD7ZVV9_DIPPU</name>
<dbReference type="Proteomes" id="UP001233999">
    <property type="component" value="Unassembled WGS sequence"/>
</dbReference>
<organism evidence="1 2">
    <name type="scientific">Diploptera punctata</name>
    <name type="common">Pacific beetle cockroach</name>
    <dbReference type="NCBI Taxonomy" id="6984"/>
    <lineage>
        <taxon>Eukaryota</taxon>
        <taxon>Metazoa</taxon>
        <taxon>Ecdysozoa</taxon>
        <taxon>Arthropoda</taxon>
        <taxon>Hexapoda</taxon>
        <taxon>Insecta</taxon>
        <taxon>Pterygota</taxon>
        <taxon>Neoptera</taxon>
        <taxon>Polyneoptera</taxon>
        <taxon>Dictyoptera</taxon>
        <taxon>Blattodea</taxon>
        <taxon>Blaberoidea</taxon>
        <taxon>Blaberidae</taxon>
        <taxon>Diplopterinae</taxon>
        <taxon>Diploptera</taxon>
    </lineage>
</organism>
<accession>A0AAD7ZVV9</accession>
<protein>
    <submittedName>
        <fullName evidence="1">Uncharacterized protein</fullName>
    </submittedName>
</protein>
<keyword evidence="2" id="KW-1185">Reference proteome</keyword>
<evidence type="ECO:0000313" key="1">
    <source>
        <dbReference type="EMBL" id="KAJ9587628.1"/>
    </source>
</evidence>
<proteinExistence type="predicted"/>
<dbReference type="EMBL" id="JASPKZ010006081">
    <property type="protein sequence ID" value="KAJ9587628.1"/>
    <property type="molecule type" value="Genomic_DNA"/>
</dbReference>